<dbReference type="EMBL" id="JBICZW010000031">
    <property type="protein sequence ID" value="MFG3193555.1"/>
    <property type="molecule type" value="Genomic_DNA"/>
</dbReference>
<feature type="compositionally biased region" description="Polar residues" evidence="1">
    <location>
        <begin position="167"/>
        <end position="184"/>
    </location>
</feature>
<comment type="caution">
    <text evidence="3">The sequence shown here is derived from an EMBL/GenBank/DDBJ whole genome shotgun (WGS) entry which is preliminary data.</text>
</comment>
<dbReference type="Proteomes" id="UP001604282">
    <property type="component" value="Unassembled WGS sequence"/>
</dbReference>
<feature type="compositionally biased region" description="Basic and acidic residues" evidence="1">
    <location>
        <begin position="226"/>
        <end position="236"/>
    </location>
</feature>
<feature type="domain" description="YspA cpYpsA-related SLOG" evidence="2">
    <location>
        <begin position="6"/>
        <end position="72"/>
    </location>
</feature>
<proteinExistence type="predicted"/>
<organism evidence="3 4">
    <name type="scientific">Streptomyces omiyaensis</name>
    <dbReference type="NCBI Taxonomy" id="68247"/>
    <lineage>
        <taxon>Bacteria</taxon>
        <taxon>Bacillati</taxon>
        <taxon>Actinomycetota</taxon>
        <taxon>Actinomycetes</taxon>
        <taxon>Kitasatosporales</taxon>
        <taxon>Streptomycetaceae</taxon>
        <taxon>Streptomyces</taxon>
    </lineage>
</organism>
<feature type="region of interest" description="Disordered" evidence="1">
    <location>
        <begin position="142"/>
        <end position="236"/>
    </location>
</feature>
<sequence>MPDPFRLLVTGSGDWTDIITVREALNDYLLWAWQQHRRALTAVHGHCPDGVDALADAWTRANGFTVEPHPARGHPAQDFGPWPGAGPRRNAFMVGLGADACIAFLMPCSSPKCRRTDPHPSHGAAGTALLAENAGIPTWRLAARTPRTSSPVRSTSTRSISLRLAKPSSTSAPTLGTSAGSSASKAHEVRKPTTGLLRRHRQPAAHTRPLLRGREDVRPPLQPVPEAHKDRGRPQR</sequence>
<gene>
    <name evidence="3" type="ORF">ACGFYS_32020</name>
</gene>
<dbReference type="InterPro" id="IPR019627">
    <property type="entry name" value="YAcAr"/>
</dbReference>
<feature type="compositionally biased region" description="Low complexity" evidence="1">
    <location>
        <begin position="144"/>
        <end position="164"/>
    </location>
</feature>
<accession>A0ABW7C1B2</accession>
<protein>
    <submittedName>
        <fullName evidence="3">SLOG family protein</fullName>
    </submittedName>
</protein>
<dbReference type="Pfam" id="PF10686">
    <property type="entry name" value="YAcAr"/>
    <property type="match status" value="1"/>
</dbReference>
<evidence type="ECO:0000256" key="1">
    <source>
        <dbReference type="SAM" id="MobiDB-lite"/>
    </source>
</evidence>
<name>A0ABW7C1B2_9ACTN</name>
<reference evidence="3 4" key="1">
    <citation type="submission" date="2024-10" db="EMBL/GenBank/DDBJ databases">
        <title>The Natural Products Discovery Center: Release of the First 8490 Sequenced Strains for Exploring Actinobacteria Biosynthetic Diversity.</title>
        <authorList>
            <person name="Kalkreuter E."/>
            <person name="Kautsar S.A."/>
            <person name="Yang D."/>
            <person name="Bader C.D."/>
            <person name="Teijaro C.N."/>
            <person name="Fluegel L."/>
            <person name="Davis C.M."/>
            <person name="Simpson J.R."/>
            <person name="Lauterbach L."/>
            <person name="Steele A.D."/>
            <person name="Gui C."/>
            <person name="Meng S."/>
            <person name="Li G."/>
            <person name="Viehrig K."/>
            <person name="Ye F."/>
            <person name="Su P."/>
            <person name="Kiefer A.F."/>
            <person name="Nichols A."/>
            <person name="Cepeda A.J."/>
            <person name="Yan W."/>
            <person name="Fan B."/>
            <person name="Jiang Y."/>
            <person name="Adhikari A."/>
            <person name="Zheng C.-J."/>
            <person name="Schuster L."/>
            <person name="Cowan T.M."/>
            <person name="Smanski M.J."/>
            <person name="Chevrette M.G."/>
            <person name="De Carvalho L.P.S."/>
            <person name="Shen B."/>
        </authorList>
    </citation>
    <scope>NUCLEOTIDE SEQUENCE [LARGE SCALE GENOMIC DNA]</scope>
    <source>
        <strain evidence="3 4">NPDC048229</strain>
    </source>
</reference>
<evidence type="ECO:0000259" key="2">
    <source>
        <dbReference type="Pfam" id="PF10686"/>
    </source>
</evidence>
<evidence type="ECO:0000313" key="3">
    <source>
        <dbReference type="EMBL" id="MFG3193555.1"/>
    </source>
</evidence>
<keyword evidence="4" id="KW-1185">Reference proteome</keyword>
<evidence type="ECO:0000313" key="4">
    <source>
        <dbReference type="Proteomes" id="UP001604282"/>
    </source>
</evidence>
<dbReference type="RefSeq" id="WP_392884741.1">
    <property type="nucleotide sequence ID" value="NZ_JBICZW010000031.1"/>
</dbReference>